<gene>
    <name evidence="1" type="ORF">EVA_11088</name>
</gene>
<sequence length="52" mass="5844">MPSANELFFIAFCLLRSPILCECLSSLSLANCMLSWYTFYKVNISNSSDGNK</sequence>
<organism evidence="1">
    <name type="scientific">gut metagenome</name>
    <dbReference type="NCBI Taxonomy" id="749906"/>
    <lineage>
        <taxon>unclassified sequences</taxon>
        <taxon>metagenomes</taxon>
        <taxon>organismal metagenomes</taxon>
    </lineage>
</organism>
<reference evidence="1" key="1">
    <citation type="journal article" date="2012" name="PLoS ONE">
        <title>Gene sets for utilization of primary and secondary nutrition supplies in the distal gut of endangered iberian lynx.</title>
        <authorList>
            <person name="Alcaide M."/>
            <person name="Messina E."/>
            <person name="Richter M."/>
            <person name="Bargiela R."/>
            <person name="Peplies J."/>
            <person name="Huws S.A."/>
            <person name="Newbold C.J."/>
            <person name="Golyshin P.N."/>
            <person name="Simon M.A."/>
            <person name="Lopez G."/>
            <person name="Yakimov M.M."/>
            <person name="Ferrer M."/>
        </authorList>
    </citation>
    <scope>NUCLEOTIDE SEQUENCE</scope>
</reference>
<dbReference type="AlphaFoldDB" id="J9CL47"/>
<dbReference type="EMBL" id="AMCI01003216">
    <property type="protein sequence ID" value="EJX00806.1"/>
    <property type="molecule type" value="Genomic_DNA"/>
</dbReference>
<evidence type="ECO:0000313" key="1">
    <source>
        <dbReference type="EMBL" id="EJX00806.1"/>
    </source>
</evidence>
<name>J9CL47_9ZZZZ</name>
<proteinExistence type="predicted"/>
<accession>J9CL47</accession>
<protein>
    <submittedName>
        <fullName evidence="1">Uncharacterized protein</fullName>
    </submittedName>
</protein>
<comment type="caution">
    <text evidence="1">The sequence shown here is derived from an EMBL/GenBank/DDBJ whole genome shotgun (WGS) entry which is preliminary data.</text>
</comment>